<evidence type="ECO:0000313" key="3">
    <source>
        <dbReference type="Proteomes" id="UP000028725"/>
    </source>
</evidence>
<feature type="region of interest" description="Disordered" evidence="1">
    <location>
        <begin position="431"/>
        <end position="454"/>
    </location>
</feature>
<dbReference type="RefSeq" id="WP_052420693.1">
    <property type="nucleotide sequence ID" value="NZ_JMCB01000031.1"/>
</dbReference>
<proteinExistence type="predicted"/>
<feature type="compositionally biased region" description="Polar residues" evidence="1">
    <location>
        <begin position="444"/>
        <end position="454"/>
    </location>
</feature>
<evidence type="ECO:0000256" key="1">
    <source>
        <dbReference type="SAM" id="MobiDB-lite"/>
    </source>
</evidence>
<dbReference type="AlphaFoldDB" id="A0A085VXG5"/>
<dbReference type="OrthoDB" id="2379299at2"/>
<dbReference type="InterPro" id="IPR011990">
    <property type="entry name" value="TPR-like_helical_dom_sf"/>
</dbReference>
<dbReference type="STRING" id="394096.DB31_5999"/>
<dbReference type="EMBL" id="JMCB01000031">
    <property type="protein sequence ID" value="KFE60128.1"/>
    <property type="molecule type" value="Genomic_DNA"/>
</dbReference>
<protein>
    <submittedName>
        <fullName evidence="2">Uncharacterized protein</fullName>
    </submittedName>
</protein>
<dbReference type="SUPFAM" id="SSF48452">
    <property type="entry name" value="TPR-like"/>
    <property type="match status" value="1"/>
</dbReference>
<name>A0A085VXG5_9BACT</name>
<accession>A0A085VXG5</accession>
<gene>
    <name evidence="2" type="ORF">DB31_5999</name>
</gene>
<dbReference type="PATRIC" id="fig|394096.3.peg.8717"/>
<evidence type="ECO:0000313" key="2">
    <source>
        <dbReference type="EMBL" id="KFE60128.1"/>
    </source>
</evidence>
<organism evidence="2 3">
    <name type="scientific">Hyalangium minutum</name>
    <dbReference type="NCBI Taxonomy" id="394096"/>
    <lineage>
        <taxon>Bacteria</taxon>
        <taxon>Pseudomonadati</taxon>
        <taxon>Myxococcota</taxon>
        <taxon>Myxococcia</taxon>
        <taxon>Myxococcales</taxon>
        <taxon>Cystobacterineae</taxon>
        <taxon>Archangiaceae</taxon>
        <taxon>Hyalangium</taxon>
    </lineage>
</organism>
<comment type="caution">
    <text evidence="2">The sequence shown here is derived from an EMBL/GenBank/DDBJ whole genome shotgun (WGS) entry which is preliminary data.</text>
</comment>
<reference evidence="2 3" key="1">
    <citation type="submission" date="2014-04" db="EMBL/GenBank/DDBJ databases">
        <title>Genome assembly of Hyalangium minutum DSM 14724.</title>
        <authorList>
            <person name="Sharma G."/>
            <person name="Subramanian S."/>
        </authorList>
    </citation>
    <scope>NUCLEOTIDE SEQUENCE [LARGE SCALE GENOMIC DNA]</scope>
    <source>
        <strain evidence="2 3">DSM 14724</strain>
    </source>
</reference>
<keyword evidence="3" id="KW-1185">Reference proteome</keyword>
<dbReference type="Proteomes" id="UP000028725">
    <property type="component" value="Unassembled WGS sequence"/>
</dbReference>
<sequence length="454" mass="50029">MQETYDSLLKAAREALDGQDAQKAFSVFRRVLEYPGAQELDHSSRWKEAWELFADIATPIAGEEFAAIVRQAAQDERDVQALYNLGYQLIEQSLHGMAATVLLRAHLLVPGAEPMVTELVVALEGMGAHAEAARLLQAQPQLVQSSFMCRYLLAYNALMSGDVDETRRLAPGLESLLARSGAEEEQAQAFAGMKERIHQMLARADALQGVSPLDKKDLRGWHFVTTGGVLLHLSPYGFDEGMTGRYAFLQDSQALCLEGIRRVEAVLDQAGRKPPRVFVLPDRHSAILAHATARVLGLPTEPWPEQGSDAPGLIVAYDVLSLEVPLLQTLRTHRPGQVLWSHATQWTEEAPFAADLTTFLYQQNTSPWGERLRVNPETQKVERTAPTEGTVEALAEEVPSALLEDTALADLPELTKRVAAMAQVKGDAAGGLFREQGHRRRSLTDSPVKSNRFN</sequence>